<keyword evidence="4" id="KW-1185">Reference proteome</keyword>
<evidence type="ECO:0000313" key="3">
    <source>
        <dbReference type="EMBL" id="WXB11202.1"/>
    </source>
</evidence>
<feature type="region of interest" description="Disordered" evidence="1">
    <location>
        <begin position="31"/>
        <end position="69"/>
    </location>
</feature>
<dbReference type="Gene3D" id="2.130.10.10">
    <property type="entry name" value="YVTN repeat-like/Quinoprotein amine dehydrogenase"/>
    <property type="match status" value="1"/>
</dbReference>
<gene>
    <name evidence="3" type="ORF">LZC94_25415</name>
</gene>
<evidence type="ECO:0000313" key="4">
    <source>
        <dbReference type="Proteomes" id="UP001370348"/>
    </source>
</evidence>
<dbReference type="RefSeq" id="WP_394820817.1">
    <property type="nucleotide sequence ID" value="NZ_CP089984.1"/>
</dbReference>
<organism evidence="3 4">
    <name type="scientific">Pendulispora albinea</name>
    <dbReference type="NCBI Taxonomy" id="2741071"/>
    <lineage>
        <taxon>Bacteria</taxon>
        <taxon>Pseudomonadati</taxon>
        <taxon>Myxococcota</taxon>
        <taxon>Myxococcia</taxon>
        <taxon>Myxococcales</taxon>
        <taxon>Sorangiineae</taxon>
        <taxon>Pendulisporaceae</taxon>
        <taxon>Pendulispora</taxon>
    </lineage>
</organism>
<dbReference type="SUPFAM" id="SSF50998">
    <property type="entry name" value="Quinoprotein alcohol dehydrogenase-like"/>
    <property type="match status" value="1"/>
</dbReference>
<dbReference type="InterPro" id="IPR015943">
    <property type="entry name" value="WD40/YVTN_repeat-like_dom_sf"/>
</dbReference>
<proteinExistence type="predicted"/>
<dbReference type="PANTHER" id="PTHR42754">
    <property type="entry name" value="ENDOGLUCANASE"/>
    <property type="match status" value="1"/>
</dbReference>
<dbReference type="InterPro" id="IPR011047">
    <property type="entry name" value="Quinoprotein_ADH-like_sf"/>
</dbReference>
<dbReference type="InterPro" id="IPR002372">
    <property type="entry name" value="PQQ_rpt_dom"/>
</dbReference>
<dbReference type="EMBL" id="CP089984">
    <property type="protein sequence ID" value="WXB11202.1"/>
    <property type="molecule type" value="Genomic_DNA"/>
</dbReference>
<sequence length="434" mass="44569">MNSRTSFIRSTRHIGCALALGGGVIACGMDSSESSPSGTRLDGENQHGLAVGADDGARNEPAAACGPSVPPDGAQLWKYDLGVTGSLEPATVAGDAAGNVFHASKATGVNKLSPDGALLWHVAFGDVVAAHAEGDAYVGSSSTTAETKVAKLDASGATVWSRAIGNGIPQSIAVAADRSVLVSGQGLGTIRLDAQGQVQWTKPFGGYVAFSTSGDALITGSFEGTIDLGGGPVVSRGRADAFIVRLTVDGTHRWSHVLGDANLPIQRPGGTGTVTQPSDQLGKGIAEAPNGDILVTGYARDTIKLFGDDIATPSSPDVGVLPLIYVARLDRTGNVLWKTRELTFRDVRGLAVDPSGNAIVSGGTMGNVRPYVLTWIKKYNPSGATVWKLSEKFGSGFADSVATDYCGNILLGLETATTVGPNGVIHGYVAKLRP</sequence>
<reference evidence="3 4" key="1">
    <citation type="submission" date="2021-12" db="EMBL/GenBank/DDBJ databases">
        <title>Discovery of the Pendulisporaceae a myxobacterial family with distinct sporulation behavior and unique specialized metabolism.</title>
        <authorList>
            <person name="Garcia R."/>
            <person name="Popoff A."/>
            <person name="Bader C.D."/>
            <person name="Loehr J."/>
            <person name="Walesch S."/>
            <person name="Walt C."/>
            <person name="Boldt J."/>
            <person name="Bunk B."/>
            <person name="Haeckl F.J.F.P.J."/>
            <person name="Gunesch A.P."/>
            <person name="Birkelbach J."/>
            <person name="Nuebel U."/>
            <person name="Pietschmann T."/>
            <person name="Bach T."/>
            <person name="Mueller R."/>
        </authorList>
    </citation>
    <scope>NUCLEOTIDE SEQUENCE [LARGE SCALE GENOMIC DNA]</scope>
    <source>
        <strain evidence="3 4">MSr11954</strain>
    </source>
</reference>
<accession>A0ABZ2LQK0</accession>
<evidence type="ECO:0000259" key="2">
    <source>
        <dbReference type="Pfam" id="PF13360"/>
    </source>
</evidence>
<protein>
    <submittedName>
        <fullName evidence="3">PQQ-binding-like beta-propeller repeat protein</fullName>
    </submittedName>
</protein>
<evidence type="ECO:0000256" key="1">
    <source>
        <dbReference type="SAM" id="MobiDB-lite"/>
    </source>
</evidence>
<name>A0ABZ2LQK0_9BACT</name>
<dbReference type="PROSITE" id="PS51257">
    <property type="entry name" value="PROKAR_LIPOPROTEIN"/>
    <property type="match status" value="1"/>
</dbReference>
<dbReference type="Pfam" id="PF13360">
    <property type="entry name" value="PQQ_2"/>
    <property type="match status" value="1"/>
</dbReference>
<feature type="domain" description="Pyrrolo-quinoline quinone repeat" evidence="2">
    <location>
        <begin position="109"/>
        <end position="258"/>
    </location>
</feature>
<dbReference type="Proteomes" id="UP001370348">
    <property type="component" value="Chromosome"/>
</dbReference>
<dbReference type="PANTHER" id="PTHR42754:SF1">
    <property type="entry name" value="LIPOPROTEIN"/>
    <property type="match status" value="1"/>
</dbReference>